<keyword evidence="6" id="KW-1185">Reference proteome</keyword>
<dbReference type="InterPro" id="IPR000792">
    <property type="entry name" value="Tscrpt_reg_LuxR_C"/>
</dbReference>
<dbReference type="PANTHER" id="PTHR44688:SF16">
    <property type="entry name" value="DNA-BINDING TRANSCRIPTIONAL ACTIVATOR DEVR_DOSR"/>
    <property type="match status" value="1"/>
</dbReference>
<dbReference type="PROSITE" id="PS00622">
    <property type="entry name" value="HTH_LUXR_1"/>
    <property type="match status" value="1"/>
</dbReference>
<evidence type="ECO:0000256" key="2">
    <source>
        <dbReference type="ARBA" id="ARBA00023125"/>
    </source>
</evidence>
<dbReference type="EMBL" id="BONV01000043">
    <property type="protein sequence ID" value="GIG83807.1"/>
    <property type="molecule type" value="Genomic_DNA"/>
</dbReference>
<evidence type="ECO:0000313" key="6">
    <source>
        <dbReference type="Proteomes" id="UP000630097"/>
    </source>
</evidence>
<dbReference type="InterPro" id="IPR016032">
    <property type="entry name" value="Sig_transdc_resp-reg_C-effctor"/>
</dbReference>
<gene>
    <name evidence="5" type="ORF">Pka01_69340</name>
</gene>
<reference evidence="5 6" key="1">
    <citation type="submission" date="2021-01" db="EMBL/GenBank/DDBJ databases">
        <title>Whole genome shotgun sequence of Planotetraspora kaengkrachanensis NBRC 104272.</title>
        <authorList>
            <person name="Komaki H."/>
            <person name="Tamura T."/>
        </authorList>
    </citation>
    <scope>NUCLEOTIDE SEQUENCE [LARGE SCALE GENOMIC DNA]</scope>
    <source>
        <strain evidence="5 6">NBRC 104272</strain>
    </source>
</reference>
<dbReference type="PANTHER" id="PTHR44688">
    <property type="entry name" value="DNA-BINDING TRANSCRIPTIONAL ACTIVATOR DEVR_DOSR"/>
    <property type="match status" value="1"/>
</dbReference>
<comment type="caution">
    <text evidence="5">The sequence shown here is derived from an EMBL/GenBank/DDBJ whole genome shotgun (WGS) entry which is preliminary data.</text>
</comment>
<name>A0A8J3PZ71_9ACTN</name>
<dbReference type="Pfam" id="PF00196">
    <property type="entry name" value="GerE"/>
    <property type="match status" value="1"/>
</dbReference>
<keyword evidence="3" id="KW-0804">Transcription</keyword>
<dbReference type="SMART" id="SM00421">
    <property type="entry name" value="HTH_LUXR"/>
    <property type="match status" value="1"/>
</dbReference>
<organism evidence="5 6">
    <name type="scientific">Planotetraspora kaengkrachanensis</name>
    <dbReference type="NCBI Taxonomy" id="575193"/>
    <lineage>
        <taxon>Bacteria</taxon>
        <taxon>Bacillati</taxon>
        <taxon>Actinomycetota</taxon>
        <taxon>Actinomycetes</taxon>
        <taxon>Streptosporangiales</taxon>
        <taxon>Streptosporangiaceae</taxon>
        <taxon>Planotetraspora</taxon>
    </lineage>
</organism>
<protein>
    <recommendedName>
        <fullName evidence="4">HTH luxR-type domain-containing protein</fullName>
    </recommendedName>
</protein>
<keyword evidence="1" id="KW-0805">Transcription regulation</keyword>
<dbReference type="Gene3D" id="1.10.10.10">
    <property type="entry name" value="Winged helix-like DNA-binding domain superfamily/Winged helix DNA-binding domain"/>
    <property type="match status" value="1"/>
</dbReference>
<dbReference type="AlphaFoldDB" id="A0A8J3PZ71"/>
<dbReference type="GO" id="GO:0006355">
    <property type="term" value="P:regulation of DNA-templated transcription"/>
    <property type="evidence" value="ECO:0007669"/>
    <property type="project" value="InterPro"/>
</dbReference>
<dbReference type="SUPFAM" id="SSF46894">
    <property type="entry name" value="C-terminal effector domain of the bipartite response regulators"/>
    <property type="match status" value="1"/>
</dbReference>
<proteinExistence type="predicted"/>
<dbReference type="CDD" id="cd06170">
    <property type="entry name" value="LuxR_C_like"/>
    <property type="match status" value="1"/>
</dbReference>
<accession>A0A8J3PZ71</accession>
<dbReference type="Proteomes" id="UP000630097">
    <property type="component" value="Unassembled WGS sequence"/>
</dbReference>
<dbReference type="GO" id="GO:0003677">
    <property type="term" value="F:DNA binding"/>
    <property type="evidence" value="ECO:0007669"/>
    <property type="project" value="UniProtKB-KW"/>
</dbReference>
<feature type="domain" description="HTH luxR-type" evidence="4">
    <location>
        <begin position="1"/>
        <end position="52"/>
    </location>
</feature>
<dbReference type="PROSITE" id="PS50043">
    <property type="entry name" value="HTH_LUXR_2"/>
    <property type="match status" value="1"/>
</dbReference>
<evidence type="ECO:0000313" key="5">
    <source>
        <dbReference type="EMBL" id="GIG83807.1"/>
    </source>
</evidence>
<evidence type="ECO:0000256" key="3">
    <source>
        <dbReference type="ARBA" id="ARBA00023163"/>
    </source>
</evidence>
<dbReference type="InterPro" id="IPR036388">
    <property type="entry name" value="WH-like_DNA-bd_sf"/>
</dbReference>
<evidence type="ECO:0000259" key="4">
    <source>
        <dbReference type="PROSITE" id="PS50043"/>
    </source>
</evidence>
<keyword evidence="2" id="KW-0238">DNA-binding</keyword>
<sequence length="60" mass="6244">MLTLIGRGLSNAEIARDLHLGESTVKTHVGRTLAKTGSRDRVQAVILAFECGLVAPGGSV</sequence>
<dbReference type="PRINTS" id="PR00038">
    <property type="entry name" value="HTHLUXR"/>
</dbReference>
<evidence type="ECO:0000256" key="1">
    <source>
        <dbReference type="ARBA" id="ARBA00023015"/>
    </source>
</evidence>